<dbReference type="OrthoDB" id="25029at2759"/>
<dbReference type="InterPro" id="IPR037136">
    <property type="entry name" value="RNA3'_phos_cyclase_dom_sf"/>
</dbReference>
<dbReference type="AlphaFoldDB" id="A0A1S8A825"/>
<dbReference type="EMBL" id="DF977465">
    <property type="protein sequence ID" value="GAW26075.1"/>
    <property type="molecule type" value="Genomic_DNA"/>
</dbReference>
<keyword evidence="2" id="KW-1185">Reference proteome</keyword>
<dbReference type="STRING" id="77044.A0A1S8A825"/>
<name>A0A1S8A825_ROSNE</name>
<organism evidence="1">
    <name type="scientific">Rosellinia necatrix</name>
    <name type="common">White root-rot fungus</name>
    <dbReference type="NCBI Taxonomy" id="77044"/>
    <lineage>
        <taxon>Eukaryota</taxon>
        <taxon>Fungi</taxon>
        <taxon>Dikarya</taxon>
        <taxon>Ascomycota</taxon>
        <taxon>Pezizomycotina</taxon>
        <taxon>Sordariomycetes</taxon>
        <taxon>Xylariomycetidae</taxon>
        <taxon>Xylariales</taxon>
        <taxon>Xylariaceae</taxon>
        <taxon>Rosellinia</taxon>
    </lineage>
</organism>
<dbReference type="OMA" id="YILAVAH"/>
<dbReference type="Proteomes" id="UP000054516">
    <property type="component" value="Unassembled WGS sequence"/>
</dbReference>
<reference evidence="1" key="1">
    <citation type="submission" date="2016-03" db="EMBL/GenBank/DDBJ databases">
        <title>Draft genome sequence of Rosellinia necatrix.</title>
        <authorList>
            <person name="Kanematsu S."/>
        </authorList>
    </citation>
    <scope>NUCLEOTIDE SEQUENCE [LARGE SCALE GENOMIC DNA]</scope>
    <source>
        <strain evidence="1">W97</strain>
    </source>
</reference>
<accession>A0A1S8A825</accession>
<dbReference type="Gene3D" id="3.65.10.20">
    <property type="entry name" value="RNA 3'-terminal phosphate cyclase domain"/>
    <property type="match status" value="1"/>
</dbReference>
<evidence type="ECO:0000313" key="1">
    <source>
        <dbReference type="EMBL" id="GAW26075.1"/>
    </source>
</evidence>
<gene>
    <name evidence="1" type="ORF">SAMD00023353_2001490</name>
</gene>
<sequence length="207" mass="23586">MTRIDVSILVPNPMRDPMEKAMIEYLGAEFPDAEINFILNDDSKHDARMYILAVAHSESGLRWGRDFLYDRNWKKKQVTIIAKEMAKIVTKRVLEQTIVHAAAIDDFLQDQLVVFQALAEGRTAYWSQATEELDLQTRPSPQETIDELNQGLGDLGLSKRMRRDKPQKPFGFGSTHTTTARWVTSELLPTVQWFNNGTTCEGVGMKL</sequence>
<proteinExistence type="predicted"/>
<evidence type="ECO:0000313" key="2">
    <source>
        <dbReference type="Proteomes" id="UP000054516"/>
    </source>
</evidence>
<protein>
    <submittedName>
        <fullName evidence="1">Putative RNA 3-terminal phosphate cyclase</fullName>
    </submittedName>
</protein>